<dbReference type="EMBL" id="QWET01000008">
    <property type="protein sequence ID" value="RIH64890.1"/>
    <property type="molecule type" value="Genomic_DNA"/>
</dbReference>
<comment type="caution">
    <text evidence="1">The sequence shown here is derived from an EMBL/GenBank/DDBJ whole genome shotgun (WGS) entry which is preliminary data.</text>
</comment>
<organism evidence="1 2">
    <name type="scientific">Mariniphaga sediminis</name>
    <dbReference type="NCBI Taxonomy" id="1628158"/>
    <lineage>
        <taxon>Bacteria</taxon>
        <taxon>Pseudomonadati</taxon>
        <taxon>Bacteroidota</taxon>
        <taxon>Bacteroidia</taxon>
        <taxon>Marinilabiliales</taxon>
        <taxon>Prolixibacteraceae</taxon>
        <taxon>Mariniphaga</taxon>
    </lineage>
</organism>
<proteinExistence type="predicted"/>
<accession>A0A399D3B0</accession>
<name>A0A399D3B0_9BACT</name>
<gene>
    <name evidence="1" type="ORF">D1164_12685</name>
</gene>
<sequence length="69" mass="8135">MFVLAAGEVLNKSENFYFPFFRLTRFCKPCPYHLLQCGILKNSLHNTRSLCLDQFLALLKFTVQYNIEK</sequence>
<evidence type="ECO:0000313" key="1">
    <source>
        <dbReference type="EMBL" id="RIH64890.1"/>
    </source>
</evidence>
<dbReference type="AlphaFoldDB" id="A0A399D3B0"/>
<protein>
    <submittedName>
        <fullName evidence="1">Uncharacterized protein</fullName>
    </submittedName>
</protein>
<keyword evidence="2" id="KW-1185">Reference proteome</keyword>
<evidence type="ECO:0000313" key="2">
    <source>
        <dbReference type="Proteomes" id="UP000266441"/>
    </source>
</evidence>
<reference evidence="1 2" key="1">
    <citation type="journal article" date="2015" name="Int. J. Syst. Evol. Microbiol.">
        <title>Mariniphaga sediminis sp. nov., isolated from coastal sediment.</title>
        <authorList>
            <person name="Wang F.Q."/>
            <person name="Shen Q.Y."/>
            <person name="Chen G.J."/>
            <person name="Du Z.J."/>
        </authorList>
    </citation>
    <scope>NUCLEOTIDE SEQUENCE [LARGE SCALE GENOMIC DNA]</scope>
    <source>
        <strain evidence="1 2">SY21</strain>
    </source>
</reference>
<dbReference type="Proteomes" id="UP000266441">
    <property type="component" value="Unassembled WGS sequence"/>
</dbReference>